<dbReference type="Pfam" id="PF00672">
    <property type="entry name" value="HAMP"/>
    <property type="match status" value="1"/>
</dbReference>
<dbReference type="Proteomes" id="UP000298246">
    <property type="component" value="Unassembled WGS sequence"/>
</dbReference>
<feature type="transmembrane region" description="Helical" evidence="7">
    <location>
        <begin position="43"/>
        <end position="63"/>
    </location>
</feature>
<dbReference type="AlphaFoldDB" id="A0A4Y8PVN3"/>
<evidence type="ECO:0000256" key="2">
    <source>
        <dbReference type="ARBA" id="ARBA00022475"/>
    </source>
</evidence>
<dbReference type="Pfam" id="PF00015">
    <property type="entry name" value="MCPsignal"/>
    <property type="match status" value="1"/>
</dbReference>
<keyword evidence="3 7" id="KW-0472">Membrane</keyword>
<organism evidence="10 11">
    <name type="scientific">Paenibacillus athensensis</name>
    <dbReference type="NCBI Taxonomy" id="1967502"/>
    <lineage>
        <taxon>Bacteria</taxon>
        <taxon>Bacillati</taxon>
        <taxon>Bacillota</taxon>
        <taxon>Bacilli</taxon>
        <taxon>Bacillales</taxon>
        <taxon>Paenibacillaceae</taxon>
        <taxon>Paenibacillus</taxon>
    </lineage>
</organism>
<sequence length="709" mass="77338">MKKSKVVPKSIPGRSKARELLQAVRRGGRWRWPGLLNSVGKKLFLLFFVSIVLFVGVSGITSYQISGSVVKSKYAEATQQTIQEATQKLDILFQLYEGLVLQTGTNSQIQDYAKLIFEKKETSAVGIITNLNKVKASLRSSRLTLPGIDSISIIPEDMPDMVFEGGDLPGTVPRAGLNELGWYHAMLESKDKPIWLATNPQGHIYETGHPVIAVGKVFTNYYSNKSVVVVVEVNTKVLEQQLGGIDLGTDSAVTIVGADGNTIYQKEQEKIGTPSPFKVKADGGVAYQDAEDGRSFLTVSSPSERTGWSVLGFVPVSETLKDMDSIFYATLVIALVSGVFALVIGNVAVRMFGKPLVRLRNLMRSGEEGDLSVRASFVSNDEIGQLSDSFNRMMTKINELLSHTRSSANQVLEMSAQLTEVSEKTAHTAQEVSLVMGQIADGTSHLAQEAETSNNMSLTINDKIHDVVEANEEMHRLADKVQSSSEAGVRYLLEVVGHAEQTDQMTREMAEKVESLKASAESIRSIVDLLKNISQQTNVLSLNANIEAARAGAAGKGFAVISNEIRSLADQSKESLKVVEQFTLNIQQEVDGTVGVLTRARPLFARQISAVRESGTIFQQVEQRMGEYKSQLELVSAHIGTLQGIQAKMNETISGVSAVSEEAMASTEEVASLTENQLFVSREVVDIARQLERLSEGLSVNLSKFKVKE</sequence>
<dbReference type="InterPro" id="IPR003660">
    <property type="entry name" value="HAMP_dom"/>
</dbReference>
<comment type="similarity">
    <text evidence="5">Belongs to the methyl-accepting chemotaxis (MCP) protein family.</text>
</comment>
<accession>A0A4Y8PVN3</accession>
<dbReference type="PROSITE" id="PS50111">
    <property type="entry name" value="CHEMOTAXIS_TRANSDUC_2"/>
    <property type="match status" value="1"/>
</dbReference>
<keyword evidence="7" id="KW-0812">Transmembrane</keyword>
<dbReference type="CDD" id="cd18774">
    <property type="entry name" value="PDC2_HK_sensor"/>
    <property type="match status" value="1"/>
</dbReference>
<evidence type="ECO:0008006" key="12">
    <source>
        <dbReference type="Google" id="ProtNLM"/>
    </source>
</evidence>
<comment type="subcellular location">
    <subcellularLocation>
        <location evidence="1">Cell membrane</location>
    </subcellularLocation>
</comment>
<dbReference type="PANTHER" id="PTHR32089">
    <property type="entry name" value="METHYL-ACCEPTING CHEMOTAXIS PROTEIN MCPB"/>
    <property type="match status" value="1"/>
</dbReference>
<evidence type="ECO:0000259" key="9">
    <source>
        <dbReference type="PROSITE" id="PS50885"/>
    </source>
</evidence>
<dbReference type="OrthoDB" id="9760371at2"/>
<evidence type="ECO:0000313" key="10">
    <source>
        <dbReference type="EMBL" id="TFE84071.1"/>
    </source>
</evidence>
<dbReference type="SMART" id="SM00304">
    <property type="entry name" value="HAMP"/>
    <property type="match status" value="1"/>
</dbReference>
<comment type="caution">
    <text evidence="10">The sequence shown here is derived from an EMBL/GenBank/DDBJ whole genome shotgun (WGS) entry which is preliminary data.</text>
</comment>
<dbReference type="SUPFAM" id="SSF58104">
    <property type="entry name" value="Methyl-accepting chemotaxis protein (MCP) signaling domain"/>
    <property type="match status" value="1"/>
</dbReference>
<dbReference type="CDD" id="cd06225">
    <property type="entry name" value="HAMP"/>
    <property type="match status" value="1"/>
</dbReference>
<evidence type="ECO:0000259" key="8">
    <source>
        <dbReference type="PROSITE" id="PS50111"/>
    </source>
</evidence>
<feature type="transmembrane region" description="Helical" evidence="7">
    <location>
        <begin position="326"/>
        <end position="349"/>
    </location>
</feature>
<keyword evidence="4 6" id="KW-0807">Transducer</keyword>
<dbReference type="RefSeq" id="WP_134756575.1">
    <property type="nucleotide sequence ID" value="NZ_MYFO02000015.1"/>
</dbReference>
<evidence type="ECO:0000256" key="7">
    <source>
        <dbReference type="SAM" id="Phobius"/>
    </source>
</evidence>
<name>A0A4Y8PVN3_9BACL</name>
<evidence type="ECO:0000256" key="6">
    <source>
        <dbReference type="PROSITE-ProRule" id="PRU00284"/>
    </source>
</evidence>
<keyword evidence="7" id="KW-1133">Transmembrane helix</keyword>
<evidence type="ECO:0000256" key="1">
    <source>
        <dbReference type="ARBA" id="ARBA00004236"/>
    </source>
</evidence>
<dbReference type="GO" id="GO:0007165">
    <property type="term" value="P:signal transduction"/>
    <property type="evidence" value="ECO:0007669"/>
    <property type="project" value="UniProtKB-KW"/>
</dbReference>
<dbReference type="Gene3D" id="1.10.287.950">
    <property type="entry name" value="Methyl-accepting chemotaxis protein"/>
    <property type="match status" value="1"/>
</dbReference>
<protein>
    <recommendedName>
        <fullName evidence="12">Methyl-accepting chemotaxis protein</fullName>
    </recommendedName>
</protein>
<dbReference type="InterPro" id="IPR004089">
    <property type="entry name" value="MCPsignal_dom"/>
</dbReference>
<keyword evidence="2" id="KW-1003">Cell membrane</keyword>
<gene>
    <name evidence="10" type="ORF">B5M42_21395</name>
</gene>
<evidence type="ECO:0000313" key="11">
    <source>
        <dbReference type="Proteomes" id="UP000298246"/>
    </source>
</evidence>
<dbReference type="PANTHER" id="PTHR32089:SF114">
    <property type="entry name" value="METHYL-ACCEPTING CHEMOTAXIS PROTEIN MCPB"/>
    <property type="match status" value="1"/>
</dbReference>
<feature type="domain" description="HAMP" evidence="9">
    <location>
        <begin position="350"/>
        <end position="402"/>
    </location>
</feature>
<keyword evidence="11" id="KW-1185">Reference proteome</keyword>
<dbReference type="GO" id="GO:0005886">
    <property type="term" value="C:plasma membrane"/>
    <property type="evidence" value="ECO:0007669"/>
    <property type="project" value="UniProtKB-SubCell"/>
</dbReference>
<dbReference type="Gene3D" id="1.10.8.500">
    <property type="entry name" value="HAMP domain in histidine kinase"/>
    <property type="match status" value="1"/>
</dbReference>
<evidence type="ECO:0000256" key="5">
    <source>
        <dbReference type="ARBA" id="ARBA00029447"/>
    </source>
</evidence>
<feature type="domain" description="Methyl-accepting transducer" evidence="8">
    <location>
        <begin position="421"/>
        <end position="671"/>
    </location>
</feature>
<evidence type="ECO:0000256" key="4">
    <source>
        <dbReference type="ARBA" id="ARBA00023224"/>
    </source>
</evidence>
<dbReference type="SMART" id="SM00283">
    <property type="entry name" value="MA"/>
    <property type="match status" value="1"/>
</dbReference>
<reference evidence="10 11" key="1">
    <citation type="submission" date="2017-03" db="EMBL/GenBank/DDBJ databases">
        <title>Isolation of Levoglucosan Utilizing Bacteria.</title>
        <authorList>
            <person name="Arya A.S."/>
        </authorList>
    </citation>
    <scope>NUCLEOTIDE SEQUENCE [LARGE SCALE GENOMIC DNA]</scope>
    <source>
        <strain evidence="10 11">MEC069</strain>
    </source>
</reference>
<proteinExistence type="inferred from homology"/>
<dbReference type="PROSITE" id="PS50885">
    <property type="entry name" value="HAMP"/>
    <property type="match status" value="1"/>
</dbReference>
<evidence type="ECO:0000256" key="3">
    <source>
        <dbReference type="ARBA" id="ARBA00023136"/>
    </source>
</evidence>
<dbReference type="EMBL" id="MYFO01000039">
    <property type="protein sequence ID" value="TFE84071.1"/>
    <property type="molecule type" value="Genomic_DNA"/>
</dbReference>
<dbReference type="Gene3D" id="3.30.450.20">
    <property type="entry name" value="PAS domain"/>
    <property type="match status" value="1"/>
</dbReference>